<dbReference type="AlphaFoldDB" id="A0AA91T2G3"/>
<dbReference type="InterPro" id="IPR036873">
    <property type="entry name" value="Rhodanese-like_dom_sf"/>
</dbReference>
<dbReference type="InterPro" id="IPR001763">
    <property type="entry name" value="Rhodanese-like_dom"/>
</dbReference>
<keyword evidence="6 10" id="KW-0904">Protein phosphatase</keyword>
<comment type="catalytic activity">
    <reaction evidence="8 10">
        <text>O-phospho-L-tyrosyl-[protein] + H2O = L-tyrosyl-[protein] + phosphate</text>
        <dbReference type="Rhea" id="RHEA:10684"/>
        <dbReference type="Rhea" id="RHEA-COMP:10136"/>
        <dbReference type="Rhea" id="RHEA-COMP:20101"/>
        <dbReference type="ChEBI" id="CHEBI:15377"/>
        <dbReference type="ChEBI" id="CHEBI:43474"/>
        <dbReference type="ChEBI" id="CHEBI:46858"/>
        <dbReference type="ChEBI" id="CHEBI:61978"/>
        <dbReference type="EC" id="3.1.3.48"/>
    </reaction>
</comment>
<dbReference type="GO" id="GO:0110032">
    <property type="term" value="P:positive regulation of G2/MI transition of meiotic cell cycle"/>
    <property type="evidence" value="ECO:0007669"/>
    <property type="project" value="TreeGrafter"/>
</dbReference>
<evidence type="ECO:0000256" key="11">
    <source>
        <dbReference type="SAM" id="MobiDB-lite"/>
    </source>
</evidence>
<name>A0AA91T2G3_CLALS</name>
<organism evidence="13 14">
    <name type="scientific">Clavispora lusitaniae</name>
    <name type="common">Candida lusitaniae</name>
    <dbReference type="NCBI Taxonomy" id="36911"/>
    <lineage>
        <taxon>Eukaryota</taxon>
        <taxon>Fungi</taxon>
        <taxon>Dikarya</taxon>
        <taxon>Ascomycota</taxon>
        <taxon>Saccharomycotina</taxon>
        <taxon>Pichiomycetes</taxon>
        <taxon>Metschnikowiaceae</taxon>
        <taxon>Clavispora</taxon>
    </lineage>
</organism>
<evidence type="ECO:0000256" key="4">
    <source>
        <dbReference type="ARBA" id="ARBA00022776"/>
    </source>
</evidence>
<dbReference type="GO" id="GO:0005737">
    <property type="term" value="C:cytoplasm"/>
    <property type="evidence" value="ECO:0007669"/>
    <property type="project" value="TreeGrafter"/>
</dbReference>
<dbReference type="Proteomes" id="UP000195602">
    <property type="component" value="Unassembled WGS sequence"/>
</dbReference>
<feature type="region of interest" description="Disordered" evidence="11">
    <location>
        <begin position="312"/>
        <end position="347"/>
    </location>
</feature>
<reference evidence="13 14" key="1">
    <citation type="submission" date="2017-04" db="EMBL/GenBank/DDBJ databases">
        <title>Draft genome of the yeast Clavispora lusitaniae type strain CBS 6936.</title>
        <authorList>
            <person name="Durrens P."/>
            <person name="Klopp C."/>
            <person name="Biteau N."/>
            <person name="Fitton-Ouhabi V."/>
            <person name="Dementhon K."/>
            <person name="Accoceberry I."/>
            <person name="Sherman D.J."/>
            <person name="Noel T."/>
        </authorList>
    </citation>
    <scope>NUCLEOTIDE SEQUENCE [LARGE SCALE GENOMIC DNA]</scope>
    <source>
        <strain evidence="13 14">CBS 6936</strain>
    </source>
</reference>
<dbReference type="GO" id="GO:0010971">
    <property type="term" value="P:positive regulation of G2/M transition of mitotic cell cycle"/>
    <property type="evidence" value="ECO:0007669"/>
    <property type="project" value="TreeGrafter"/>
</dbReference>
<dbReference type="Pfam" id="PF00581">
    <property type="entry name" value="Rhodanese"/>
    <property type="match status" value="1"/>
</dbReference>
<evidence type="ECO:0000313" key="13">
    <source>
        <dbReference type="EMBL" id="OVF09020.1"/>
    </source>
</evidence>
<dbReference type="Gene3D" id="3.40.250.10">
    <property type="entry name" value="Rhodanese-like domain"/>
    <property type="match status" value="1"/>
</dbReference>
<dbReference type="EMBL" id="LYUB02000006">
    <property type="protein sequence ID" value="OVF09020.1"/>
    <property type="molecule type" value="Genomic_DNA"/>
</dbReference>
<evidence type="ECO:0000256" key="5">
    <source>
        <dbReference type="ARBA" id="ARBA00022801"/>
    </source>
</evidence>
<dbReference type="KEGG" id="clus:A9F13_06g01551"/>
<dbReference type="PRINTS" id="PR00716">
    <property type="entry name" value="MPIPHPHTASE"/>
</dbReference>
<evidence type="ECO:0000256" key="1">
    <source>
        <dbReference type="ARBA" id="ARBA00011065"/>
    </source>
</evidence>
<dbReference type="GO" id="GO:0005634">
    <property type="term" value="C:nucleus"/>
    <property type="evidence" value="ECO:0007669"/>
    <property type="project" value="TreeGrafter"/>
</dbReference>
<keyword evidence="4 10" id="KW-0498">Mitosis</keyword>
<evidence type="ECO:0000256" key="8">
    <source>
        <dbReference type="ARBA" id="ARBA00051722"/>
    </source>
</evidence>
<dbReference type="GO" id="GO:0004725">
    <property type="term" value="F:protein tyrosine phosphatase activity"/>
    <property type="evidence" value="ECO:0007669"/>
    <property type="project" value="UniProtKB-UniRule"/>
</dbReference>
<feature type="domain" description="Rhodanese" evidence="12">
    <location>
        <begin position="171"/>
        <end position="276"/>
    </location>
</feature>
<dbReference type="GO" id="GO:0051301">
    <property type="term" value="P:cell division"/>
    <property type="evidence" value="ECO:0007669"/>
    <property type="project" value="UniProtKB-UniRule"/>
</dbReference>
<evidence type="ECO:0000313" key="14">
    <source>
        <dbReference type="Proteomes" id="UP000195602"/>
    </source>
</evidence>
<dbReference type="EC" id="3.1.3.48" evidence="2 10"/>
<evidence type="ECO:0000256" key="6">
    <source>
        <dbReference type="ARBA" id="ARBA00022912"/>
    </source>
</evidence>
<dbReference type="InterPro" id="IPR000751">
    <property type="entry name" value="MPI_Phosphatase"/>
</dbReference>
<gene>
    <name evidence="13" type="ORF">A9F13_06g01551</name>
</gene>
<evidence type="ECO:0000256" key="7">
    <source>
        <dbReference type="ARBA" id="ARBA00023306"/>
    </source>
</evidence>
<dbReference type="FunFam" id="3.40.250.10:FF:000021">
    <property type="entry name" value="M-phase inducer phosphatase cdc-25.2"/>
    <property type="match status" value="1"/>
</dbReference>
<comment type="function">
    <text evidence="10">Tyrosine protein phosphatase which functions as a dosage-dependent inducer of mitotic progression.</text>
</comment>
<sequence length="483" mass="54305">MRNNVVSPGQMRKRRPFSSLVSTLESAAARATHPFTHREKDASESESDSDRDTTLEDSDCDSEKENYPMDKYPLDCYANKKLTERSYGENLYSQRHYEESEYSGNTYASHHYEDKSHDSSFVPLEDLSQGEPPTGHLRHTPIRTFQAAQESLPRIDAEEMARILSGARAGLFDEYIVVDCRFRYEYQGGHIDGAMHAPSQSELQHMFFGRPVSRRTRLLIFHCEYSVFRAPTMASHLRKLDRAHNAHRYPYLHYPDIVVLDGGYRRFFETHRSLCQPQGYVEMRDIKHRATCETQMHRVLQAAKLTRARSFHHPPRRCSSHVRSASCSAFDPPSPLARKRSTKLRRADSLAPPAALFHRASSSSASLASSSSSLCSEPSSFAFSSSDSLIESVATPTGDTDLFDGKSDLERSFTFPSRPRLALGGLSAFSSPPVSSPLTGAPDDISDAPLELRDVRTRDRRAYSSLGASPFATFIDEVDEEGD</sequence>
<evidence type="ECO:0000256" key="2">
    <source>
        <dbReference type="ARBA" id="ARBA00013064"/>
    </source>
</evidence>
<evidence type="ECO:0000256" key="10">
    <source>
        <dbReference type="RuleBase" id="RU368028"/>
    </source>
</evidence>
<dbReference type="PANTHER" id="PTHR10828">
    <property type="entry name" value="M-PHASE INDUCER PHOSPHATASE DUAL SPECIFICITY PHOSPHATASE CDC25"/>
    <property type="match status" value="1"/>
</dbReference>
<dbReference type="PROSITE" id="PS50206">
    <property type="entry name" value="RHODANESE_3"/>
    <property type="match status" value="1"/>
</dbReference>
<feature type="region of interest" description="Disordered" evidence="11">
    <location>
        <begin position="1"/>
        <end position="71"/>
    </location>
</feature>
<evidence type="ECO:0000259" key="12">
    <source>
        <dbReference type="PROSITE" id="PS50206"/>
    </source>
</evidence>
<comment type="caution">
    <text evidence="13">The sequence shown here is derived from an EMBL/GenBank/DDBJ whole genome shotgun (WGS) entry which is preliminary data.</text>
</comment>
<keyword evidence="7 10" id="KW-0131">Cell cycle</keyword>
<feature type="region of interest" description="Disordered" evidence="11">
    <location>
        <begin position="430"/>
        <end position="452"/>
    </location>
</feature>
<feature type="compositionally biased region" description="Basic and acidic residues" evidence="11">
    <location>
        <begin position="36"/>
        <end position="54"/>
    </location>
</feature>
<dbReference type="PANTHER" id="PTHR10828:SF17">
    <property type="entry name" value="PROTEIN-TYROSINE-PHOSPHATASE"/>
    <property type="match status" value="1"/>
</dbReference>
<dbReference type="GO" id="GO:0000086">
    <property type="term" value="P:G2/M transition of mitotic cell cycle"/>
    <property type="evidence" value="ECO:0007669"/>
    <property type="project" value="TreeGrafter"/>
</dbReference>
<accession>A0AA91T2G3</accession>
<comment type="similarity">
    <text evidence="1 10">Belongs to the MPI phosphatase family.</text>
</comment>
<keyword evidence="5 10" id="KW-0378">Hydrolase</keyword>
<keyword evidence="3 10" id="KW-0132">Cell division</keyword>
<evidence type="ECO:0000256" key="9">
    <source>
        <dbReference type="ARBA" id="ARBA00067190"/>
    </source>
</evidence>
<dbReference type="CDD" id="cd01530">
    <property type="entry name" value="Cdc25"/>
    <property type="match status" value="1"/>
</dbReference>
<proteinExistence type="inferred from homology"/>
<protein>
    <recommendedName>
        <fullName evidence="9 10">M-phase inducer phosphatase</fullName>
        <ecNumber evidence="2 10">3.1.3.48</ecNumber>
    </recommendedName>
</protein>
<evidence type="ECO:0000256" key="3">
    <source>
        <dbReference type="ARBA" id="ARBA00022618"/>
    </source>
</evidence>
<dbReference type="SMART" id="SM00450">
    <property type="entry name" value="RHOD"/>
    <property type="match status" value="1"/>
</dbReference>
<dbReference type="SUPFAM" id="SSF52821">
    <property type="entry name" value="Rhodanese/Cell cycle control phosphatase"/>
    <property type="match status" value="1"/>
</dbReference>